<sequence>MSQFDMLLLGHLIADFLFQTSWMADNKAKKWPPLITHVTVYTSIIALFGWLSGGLSIWGLTLIYIGHIFLDRRTFVAFWVRRVQMTEGPAAGWLGIIADQIFHLILLALAIYISGHIS</sequence>
<proteinExistence type="predicted"/>
<dbReference type="OrthoDB" id="5122730at2"/>
<gene>
    <name evidence="1" type="ORF">CB4_03762</name>
</gene>
<dbReference type="KEGG" id="asoc:CB4_03762"/>
<reference evidence="1 2" key="1">
    <citation type="submission" date="2015-12" db="EMBL/GenBank/DDBJ databases">
        <title>Genome sequence of Aneurinibacillus soli.</title>
        <authorList>
            <person name="Lee J.S."/>
            <person name="Lee K.C."/>
            <person name="Kim K.K."/>
            <person name="Lee B.W."/>
        </authorList>
    </citation>
    <scope>NUCLEOTIDE SEQUENCE [LARGE SCALE GENOMIC DNA]</scope>
    <source>
        <strain evidence="1 2">CB4</strain>
    </source>
</reference>
<dbReference type="AlphaFoldDB" id="A0A0U5B0Q3"/>
<dbReference type="EMBL" id="AP017312">
    <property type="protein sequence ID" value="BAU29562.1"/>
    <property type="molecule type" value="Genomic_DNA"/>
</dbReference>
<evidence type="ECO:0000313" key="1">
    <source>
        <dbReference type="EMBL" id="BAU29562.1"/>
    </source>
</evidence>
<evidence type="ECO:0000313" key="2">
    <source>
        <dbReference type="Proteomes" id="UP000217696"/>
    </source>
</evidence>
<dbReference type="RefSeq" id="WP_096467229.1">
    <property type="nucleotide sequence ID" value="NZ_AP017312.1"/>
</dbReference>
<dbReference type="Proteomes" id="UP000217696">
    <property type="component" value="Chromosome"/>
</dbReference>
<keyword evidence="2" id="KW-1185">Reference proteome</keyword>
<accession>A0A0U5B0Q3</accession>
<dbReference type="Pfam" id="PF11750">
    <property type="entry name" value="DUF3307"/>
    <property type="match status" value="1"/>
</dbReference>
<dbReference type="InterPro" id="IPR021737">
    <property type="entry name" value="Phage_phiKZ_Orf197"/>
</dbReference>
<protein>
    <submittedName>
        <fullName evidence="1">Uncharacterized protein</fullName>
    </submittedName>
</protein>
<organism evidence="1 2">
    <name type="scientific">Aneurinibacillus soli</name>
    <dbReference type="NCBI Taxonomy" id="1500254"/>
    <lineage>
        <taxon>Bacteria</taxon>
        <taxon>Bacillati</taxon>
        <taxon>Bacillota</taxon>
        <taxon>Bacilli</taxon>
        <taxon>Bacillales</taxon>
        <taxon>Paenibacillaceae</taxon>
        <taxon>Aneurinibacillus group</taxon>
        <taxon>Aneurinibacillus</taxon>
    </lineage>
</organism>
<name>A0A0U5B0Q3_9BACL</name>